<keyword evidence="1" id="KW-0175">Coiled coil</keyword>
<reference evidence="4" key="1">
    <citation type="journal article" date="2017" name="Genome Biol.">
        <title>Comparative genomics reveals high biological diversity and specific adaptations in the industrially and medically important fungal genus Aspergillus.</title>
        <authorList>
            <person name="de Vries R.P."/>
            <person name="Riley R."/>
            <person name="Wiebenga A."/>
            <person name="Aguilar-Osorio G."/>
            <person name="Amillis S."/>
            <person name="Uchima C.A."/>
            <person name="Anderluh G."/>
            <person name="Asadollahi M."/>
            <person name="Askin M."/>
            <person name="Barry K."/>
            <person name="Battaglia E."/>
            <person name="Bayram O."/>
            <person name="Benocci T."/>
            <person name="Braus-Stromeyer S.A."/>
            <person name="Caldana C."/>
            <person name="Canovas D."/>
            <person name="Cerqueira G.C."/>
            <person name="Chen F."/>
            <person name="Chen W."/>
            <person name="Choi C."/>
            <person name="Clum A."/>
            <person name="Dos Santos R.A."/>
            <person name="Damasio A.R."/>
            <person name="Diallinas G."/>
            <person name="Emri T."/>
            <person name="Fekete E."/>
            <person name="Flipphi M."/>
            <person name="Freyberg S."/>
            <person name="Gallo A."/>
            <person name="Gournas C."/>
            <person name="Habgood R."/>
            <person name="Hainaut M."/>
            <person name="Harispe M.L."/>
            <person name="Henrissat B."/>
            <person name="Hilden K.S."/>
            <person name="Hope R."/>
            <person name="Hossain A."/>
            <person name="Karabika E."/>
            <person name="Karaffa L."/>
            <person name="Karanyi Z."/>
            <person name="Krasevec N."/>
            <person name="Kuo A."/>
            <person name="Kusch H."/>
            <person name="LaButti K."/>
            <person name="Lagendijk E.L."/>
            <person name="Lapidus A."/>
            <person name="Levasseur A."/>
            <person name="Lindquist E."/>
            <person name="Lipzen A."/>
            <person name="Logrieco A.F."/>
            <person name="MacCabe A."/>
            <person name="Maekelae M.R."/>
            <person name="Malavazi I."/>
            <person name="Melin P."/>
            <person name="Meyer V."/>
            <person name="Mielnichuk N."/>
            <person name="Miskei M."/>
            <person name="Molnar A.P."/>
            <person name="Mule G."/>
            <person name="Ngan C.Y."/>
            <person name="Orejas M."/>
            <person name="Orosz E."/>
            <person name="Ouedraogo J.P."/>
            <person name="Overkamp K.M."/>
            <person name="Park H.-S."/>
            <person name="Perrone G."/>
            <person name="Piumi F."/>
            <person name="Punt P.J."/>
            <person name="Ram A.F."/>
            <person name="Ramon A."/>
            <person name="Rauscher S."/>
            <person name="Record E."/>
            <person name="Riano-Pachon D.M."/>
            <person name="Robert V."/>
            <person name="Roehrig J."/>
            <person name="Ruller R."/>
            <person name="Salamov A."/>
            <person name="Salih N.S."/>
            <person name="Samson R.A."/>
            <person name="Sandor E."/>
            <person name="Sanguinetti M."/>
            <person name="Schuetze T."/>
            <person name="Sepcic K."/>
            <person name="Shelest E."/>
            <person name="Sherlock G."/>
            <person name="Sophianopoulou V."/>
            <person name="Squina F.M."/>
            <person name="Sun H."/>
            <person name="Susca A."/>
            <person name="Todd R.B."/>
            <person name="Tsang A."/>
            <person name="Unkles S.E."/>
            <person name="van de Wiele N."/>
            <person name="van Rossen-Uffink D."/>
            <person name="Oliveira J.V."/>
            <person name="Vesth T.C."/>
            <person name="Visser J."/>
            <person name="Yu J.-H."/>
            <person name="Zhou M."/>
            <person name="Andersen M.R."/>
            <person name="Archer D.B."/>
            <person name="Baker S.E."/>
            <person name="Benoit I."/>
            <person name="Brakhage A.A."/>
            <person name="Braus G.H."/>
            <person name="Fischer R."/>
            <person name="Frisvad J.C."/>
            <person name="Goldman G.H."/>
            <person name="Houbraken J."/>
            <person name="Oakley B."/>
            <person name="Pocsi I."/>
            <person name="Scazzocchio C."/>
            <person name="Seiboth B."/>
            <person name="vanKuyk P.A."/>
            <person name="Wortman J."/>
            <person name="Dyer P.S."/>
            <person name="Grigoriev I.V."/>
        </authorList>
    </citation>
    <scope>NUCLEOTIDE SEQUENCE [LARGE SCALE GENOMIC DNA]</scope>
    <source>
        <strain evidence="4">CBS 583.65</strain>
    </source>
</reference>
<gene>
    <name evidence="3" type="ORF">ASPVEDRAFT_44646</name>
</gene>
<dbReference type="AlphaFoldDB" id="A0A1L9PUM2"/>
<dbReference type="Proteomes" id="UP000184073">
    <property type="component" value="Unassembled WGS sequence"/>
</dbReference>
<feature type="region of interest" description="Disordered" evidence="2">
    <location>
        <begin position="258"/>
        <end position="403"/>
    </location>
</feature>
<evidence type="ECO:0000256" key="1">
    <source>
        <dbReference type="SAM" id="Coils"/>
    </source>
</evidence>
<feature type="compositionally biased region" description="Low complexity" evidence="2">
    <location>
        <begin position="339"/>
        <end position="353"/>
    </location>
</feature>
<dbReference type="VEuPathDB" id="FungiDB:ASPVEDRAFT_44646"/>
<dbReference type="GeneID" id="63728607"/>
<evidence type="ECO:0000313" key="3">
    <source>
        <dbReference type="EMBL" id="OJJ05116.1"/>
    </source>
</evidence>
<feature type="coiled-coil region" evidence="1">
    <location>
        <begin position="474"/>
        <end position="539"/>
    </location>
</feature>
<accession>A0A1L9PUM2</accession>
<proteinExistence type="predicted"/>
<dbReference type="RefSeq" id="XP_040670878.1">
    <property type="nucleotide sequence ID" value="XM_040813096.1"/>
</dbReference>
<feature type="region of interest" description="Disordered" evidence="2">
    <location>
        <begin position="118"/>
        <end position="144"/>
    </location>
</feature>
<evidence type="ECO:0000256" key="2">
    <source>
        <dbReference type="SAM" id="MobiDB-lite"/>
    </source>
</evidence>
<organism evidence="3 4">
    <name type="scientific">Aspergillus versicolor CBS 583.65</name>
    <dbReference type="NCBI Taxonomy" id="1036611"/>
    <lineage>
        <taxon>Eukaryota</taxon>
        <taxon>Fungi</taxon>
        <taxon>Dikarya</taxon>
        <taxon>Ascomycota</taxon>
        <taxon>Pezizomycotina</taxon>
        <taxon>Eurotiomycetes</taxon>
        <taxon>Eurotiomycetidae</taxon>
        <taxon>Eurotiales</taxon>
        <taxon>Aspergillaceae</taxon>
        <taxon>Aspergillus</taxon>
        <taxon>Aspergillus subgen. Nidulantes</taxon>
    </lineage>
</organism>
<name>A0A1L9PUM2_ASPVE</name>
<keyword evidence="4" id="KW-1185">Reference proteome</keyword>
<sequence>MGKDSYNNSVKSPLYVVNKNRFGSAYITFSMSRFAHFPFSSFPITTPLLPDCYRHSIDSPTYTHMYINLQVLHAMKARTPGQKPEFAPYYHSAATLFSQEMTPEPSDDEEVVYRGRKNLKPNKENSDTSRTVSGATEDDWFVPGAEGPIPSIEVKTVPHSEEDPLAFLSEYREDDDFFFGPPLDLITRAKAIEDAYHERLFEPSLKALAPAAVRAGRTHRTAEKEDTTTKVIDFANRDKKQESPLDSTIFEWLDRTEMPKTSSATRPDSEVKIISKTKNKRTYTRSQRQTDNRASDLPVRPAKAKFNREKRSKHQNRKVKGPNRPLPPLPVSTISRPGTSTSTDTASATKPATVIKKQAKRPLTPSDTFAAPSCKEIPSRGEAVNSAADPRRQPRPLSAASSSRRSVDVVIACDVDQIMAYNVPAAPPAPKSVISEYTGPIYQGRGPFWTAQYRDNETHRESSTKNRSTKALTGDEALEELDRANKRIWELEIDASRSAWQLGFANDQLRELDGAFNRIDRLENLVRRLQAEKACAMDHLDFAGEEIRNLRERREWDAYQLESAQTRIRELEAGTRSSVYLKRKLASPCLSQNKRTKANDEDYLRRRETWQERKNKFWAQVR</sequence>
<dbReference type="EMBL" id="KV878132">
    <property type="protein sequence ID" value="OJJ05116.1"/>
    <property type="molecule type" value="Genomic_DNA"/>
</dbReference>
<dbReference type="OrthoDB" id="4500361at2759"/>
<feature type="compositionally biased region" description="Basic residues" evidence="2">
    <location>
        <begin position="302"/>
        <end position="321"/>
    </location>
</feature>
<evidence type="ECO:0000313" key="4">
    <source>
        <dbReference type="Proteomes" id="UP000184073"/>
    </source>
</evidence>
<protein>
    <submittedName>
        <fullName evidence="3">Uncharacterized protein</fullName>
    </submittedName>
</protein>